<feature type="domain" description="EF-hand" evidence="2">
    <location>
        <begin position="11"/>
        <end position="46"/>
    </location>
</feature>
<evidence type="ECO:0000313" key="3">
    <source>
        <dbReference type="EMBL" id="KAK2146846.1"/>
    </source>
</evidence>
<evidence type="ECO:0000256" key="1">
    <source>
        <dbReference type="ARBA" id="ARBA00022837"/>
    </source>
</evidence>
<dbReference type="EMBL" id="JAODUP010000582">
    <property type="protein sequence ID" value="KAK2146846.1"/>
    <property type="molecule type" value="Genomic_DNA"/>
</dbReference>
<sequence length="77" mass="9007">MRRKFLVEKADKANRIRLLFEQFDQDNSGSVSVDEAKAVLRKIDIPEEEVESLVAIHDRNKDGELQYEEFVTFLLHS</sequence>
<dbReference type="Gene3D" id="1.10.238.10">
    <property type="entry name" value="EF-hand"/>
    <property type="match status" value="1"/>
</dbReference>
<evidence type="ECO:0000259" key="2">
    <source>
        <dbReference type="PROSITE" id="PS50222"/>
    </source>
</evidence>
<dbReference type="PROSITE" id="PS00018">
    <property type="entry name" value="EF_HAND_1"/>
    <property type="match status" value="1"/>
</dbReference>
<keyword evidence="4" id="KW-1185">Reference proteome</keyword>
<reference evidence="3" key="1">
    <citation type="journal article" date="2023" name="Mol. Biol. Evol.">
        <title>Third-Generation Sequencing Reveals the Adaptive Role of the Epigenome in Three Deep-Sea Polychaetes.</title>
        <authorList>
            <person name="Perez M."/>
            <person name="Aroh O."/>
            <person name="Sun Y."/>
            <person name="Lan Y."/>
            <person name="Juniper S.K."/>
            <person name="Young C.R."/>
            <person name="Angers B."/>
            <person name="Qian P.Y."/>
        </authorList>
    </citation>
    <scope>NUCLEOTIDE SEQUENCE</scope>
    <source>
        <strain evidence="3">P08H-3</strain>
    </source>
</reference>
<gene>
    <name evidence="3" type="ORF">LSH36_582g03035</name>
</gene>
<dbReference type="PROSITE" id="PS50222">
    <property type="entry name" value="EF_HAND_2"/>
    <property type="match status" value="2"/>
</dbReference>
<comment type="caution">
    <text evidence="3">The sequence shown here is derived from an EMBL/GenBank/DDBJ whole genome shotgun (WGS) entry which is preliminary data.</text>
</comment>
<protein>
    <recommendedName>
        <fullName evidence="2">EF-hand domain-containing protein</fullName>
    </recommendedName>
</protein>
<dbReference type="InterPro" id="IPR018247">
    <property type="entry name" value="EF_Hand_1_Ca_BS"/>
</dbReference>
<proteinExistence type="predicted"/>
<feature type="domain" description="EF-hand" evidence="2">
    <location>
        <begin position="47"/>
        <end position="77"/>
    </location>
</feature>
<dbReference type="GO" id="GO:0005509">
    <property type="term" value="F:calcium ion binding"/>
    <property type="evidence" value="ECO:0007669"/>
    <property type="project" value="InterPro"/>
</dbReference>
<dbReference type="InterPro" id="IPR011992">
    <property type="entry name" value="EF-hand-dom_pair"/>
</dbReference>
<dbReference type="SMART" id="SM00054">
    <property type="entry name" value="EFh"/>
    <property type="match status" value="2"/>
</dbReference>
<dbReference type="InterPro" id="IPR002048">
    <property type="entry name" value="EF_hand_dom"/>
</dbReference>
<dbReference type="CDD" id="cd00051">
    <property type="entry name" value="EFh"/>
    <property type="match status" value="1"/>
</dbReference>
<name>A0AAD9MWY7_9ANNE</name>
<accession>A0AAD9MWY7</accession>
<organism evidence="3 4">
    <name type="scientific">Paralvinella palmiformis</name>
    <dbReference type="NCBI Taxonomy" id="53620"/>
    <lineage>
        <taxon>Eukaryota</taxon>
        <taxon>Metazoa</taxon>
        <taxon>Spiralia</taxon>
        <taxon>Lophotrochozoa</taxon>
        <taxon>Annelida</taxon>
        <taxon>Polychaeta</taxon>
        <taxon>Sedentaria</taxon>
        <taxon>Canalipalpata</taxon>
        <taxon>Terebellida</taxon>
        <taxon>Terebelliformia</taxon>
        <taxon>Alvinellidae</taxon>
        <taxon>Paralvinella</taxon>
    </lineage>
</organism>
<dbReference type="Pfam" id="PF13499">
    <property type="entry name" value="EF-hand_7"/>
    <property type="match status" value="1"/>
</dbReference>
<dbReference type="AlphaFoldDB" id="A0AAD9MWY7"/>
<keyword evidence="1" id="KW-0106">Calcium</keyword>
<dbReference type="SUPFAM" id="SSF47473">
    <property type="entry name" value="EF-hand"/>
    <property type="match status" value="1"/>
</dbReference>
<dbReference type="Proteomes" id="UP001208570">
    <property type="component" value="Unassembled WGS sequence"/>
</dbReference>
<evidence type="ECO:0000313" key="4">
    <source>
        <dbReference type="Proteomes" id="UP001208570"/>
    </source>
</evidence>